<gene>
    <name evidence="3" type="ORF">DD235_00100</name>
</gene>
<evidence type="ECO:0000256" key="1">
    <source>
        <dbReference type="ARBA" id="ARBA00022729"/>
    </source>
</evidence>
<dbReference type="PANTHER" id="PTHR33376">
    <property type="match status" value="1"/>
</dbReference>
<dbReference type="EMBL" id="QETA01000001">
    <property type="protein sequence ID" value="PWF24643.1"/>
    <property type="molecule type" value="Genomic_DNA"/>
</dbReference>
<dbReference type="InterPro" id="IPR038404">
    <property type="entry name" value="TRAP_DctP_sf"/>
</dbReference>
<name>A0A2V1K350_9BURK</name>
<comment type="caution">
    <text evidence="3">The sequence shown here is derived from an EMBL/GenBank/DDBJ whole genome shotgun (WGS) entry which is preliminary data.</text>
</comment>
<feature type="signal peptide" evidence="2">
    <location>
        <begin position="1"/>
        <end position="21"/>
    </location>
</feature>
<dbReference type="CDD" id="cd13602">
    <property type="entry name" value="PBP2_TRAP_BpDctp6_7"/>
    <property type="match status" value="1"/>
</dbReference>
<dbReference type="NCBIfam" id="NF037995">
    <property type="entry name" value="TRAP_S1"/>
    <property type="match status" value="1"/>
</dbReference>
<dbReference type="Pfam" id="PF03480">
    <property type="entry name" value="DctP"/>
    <property type="match status" value="1"/>
</dbReference>
<keyword evidence="4" id="KW-1185">Reference proteome</keyword>
<evidence type="ECO:0000313" key="3">
    <source>
        <dbReference type="EMBL" id="PWF24643.1"/>
    </source>
</evidence>
<dbReference type="AlphaFoldDB" id="A0A2V1K350"/>
<dbReference type="InterPro" id="IPR018389">
    <property type="entry name" value="DctP_fam"/>
</dbReference>
<dbReference type="Proteomes" id="UP000245212">
    <property type="component" value="Unassembled WGS sequence"/>
</dbReference>
<feature type="chain" id="PRO_5015939375" evidence="2">
    <location>
        <begin position="22"/>
        <end position="350"/>
    </location>
</feature>
<reference evidence="4" key="1">
    <citation type="submission" date="2018-05" db="EMBL/GenBank/DDBJ databases">
        <authorList>
            <person name="Li Y."/>
        </authorList>
    </citation>
    <scope>NUCLEOTIDE SEQUENCE [LARGE SCALE GENOMIC DNA]</scope>
    <source>
        <strain evidence="4">3d-2-2</strain>
    </source>
</reference>
<evidence type="ECO:0000256" key="2">
    <source>
        <dbReference type="SAM" id="SignalP"/>
    </source>
</evidence>
<evidence type="ECO:0000313" key="4">
    <source>
        <dbReference type="Proteomes" id="UP000245212"/>
    </source>
</evidence>
<organism evidence="3 4">
    <name type="scientific">Corticimicrobacter populi</name>
    <dbReference type="NCBI Taxonomy" id="2175229"/>
    <lineage>
        <taxon>Bacteria</taxon>
        <taxon>Pseudomonadati</taxon>
        <taxon>Pseudomonadota</taxon>
        <taxon>Betaproteobacteria</taxon>
        <taxon>Burkholderiales</taxon>
        <taxon>Alcaligenaceae</taxon>
        <taxon>Corticimicrobacter</taxon>
    </lineage>
</organism>
<keyword evidence="1 2" id="KW-0732">Signal</keyword>
<dbReference type="GO" id="GO:0055085">
    <property type="term" value="P:transmembrane transport"/>
    <property type="evidence" value="ECO:0007669"/>
    <property type="project" value="InterPro"/>
</dbReference>
<sequence length="350" mass="38127">MKKLGYALALGAALSLGQAQAQDAALPELQLRAIGANSTFNLWTDLEQDWYAKQIPEASGGQIAIEALPHDVAGLKGPEILSFLQNGAIQFASQAISYMAGDDPRFEAVDLAGLTLDVPTAMRAIDAYRPVLERVMAERFNVKLLGLAPMSAQVFWCRDQINDIDSLKGKKIRVFNASLTDLVNGVQGSSVTIPFVEAVPALQRGVADCGVTGAISGYRAKWYDVTKTLYPLNSGWSTMFWGANLDAWNALPPEAQTFLQDQYRQMETRLAEMAAAGDEQAMRCATGQNCTDSHTGRMTLTPLSEADNQRRLDILQNHVLPGWAKRCGKDCTDEWNATVGRELGLTAEAR</sequence>
<accession>A0A2V1K350</accession>
<dbReference type="PANTHER" id="PTHR33376:SF4">
    <property type="entry name" value="SIALIC ACID-BINDING PERIPLASMIC PROTEIN SIAP"/>
    <property type="match status" value="1"/>
</dbReference>
<protein>
    <submittedName>
        <fullName evidence="3">Transporter</fullName>
    </submittedName>
</protein>
<proteinExistence type="predicted"/>
<dbReference type="RefSeq" id="WP_109060048.1">
    <property type="nucleotide sequence ID" value="NZ_QETA01000001.1"/>
</dbReference>
<dbReference type="Gene3D" id="3.40.190.170">
    <property type="entry name" value="Bacterial extracellular solute-binding protein, family 7"/>
    <property type="match status" value="1"/>
</dbReference>